<dbReference type="GeneID" id="19242296"/>
<dbReference type="GO" id="GO:0005762">
    <property type="term" value="C:mitochondrial large ribosomal subunit"/>
    <property type="evidence" value="ECO:0007669"/>
    <property type="project" value="TreeGrafter"/>
</dbReference>
<sequence length="209" mass="24440">MKTFSAPCVVRSVIWPQSHSCNNLLALISRRHQSSYRRTRSRLNIKPDPSFLPSKTEPHDHIIYNPPPSPPNVYHTPTIFLPKTDKRRQLYEEAAGKNSRLAATSSTPPPELPPPVRPTYQKRYHLTQEDMEEMRRLRRKDPTEWSANKLAKKFDTSSIFVAFVTEGIAKEKREQQKQVTEIVKSRWGVKRRTAREDRALRKERWGRDA</sequence>
<accession>U1HM65</accession>
<dbReference type="Pfam" id="PF12824">
    <property type="entry name" value="MRP-L20"/>
    <property type="match status" value="1"/>
</dbReference>
<gene>
    <name evidence="2" type="ORF">EPUS_07413</name>
</gene>
<organism evidence="2 3">
    <name type="scientific">Endocarpon pusillum (strain Z07020 / HMAS-L-300199)</name>
    <name type="common">Lichen-forming fungus</name>
    <dbReference type="NCBI Taxonomy" id="1263415"/>
    <lineage>
        <taxon>Eukaryota</taxon>
        <taxon>Fungi</taxon>
        <taxon>Dikarya</taxon>
        <taxon>Ascomycota</taxon>
        <taxon>Pezizomycotina</taxon>
        <taxon>Eurotiomycetes</taxon>
        <taxon>Chaetothyriomycetidae</taxon>
        <taxon>Verrucariales</taxon>
        <taxon>Verrucariaceae</taxon>
        <taxon>Endocarpon</taxon>
    </lineage>
</organism>
<evidence type="ECO:0000313" key="3">
    <source>
        <dbReference type="Proteomes" id="UP000019373"/>
    </source>
</evidence>
<protein>
    <recommendedName>
        <fullName evidence="4">Mitochondrial ribosomal protein subunit L20-domain-containing protein</fullName>
    </recommendedName>
</protein>
<keyword evidence="3" id="KW-1185">Reference proteome</keyword>
<name>U1HM65_ENDPU</name>
<dbReference type="RefSeq" id="XP_007802944.1">
    <property type="nucleotide sequence ID" value="XM_007804753.1"/>
</dbReference>
<feature type="region of interest" description="Disordered" evidence="1">
    <location>
        <begin position="94"/>
        <end position="118"/>
    </location>
</feature>
<feature type="compositionally biased region" description="Pro residues" evidence="1">
    <location>
        <begin position="107"/>
        <end position="117"/>
    </location>
</feature>
<dbReference type="PANTHER" id="PTHR28266">
    <property type="entry name" value="54S RIBOSOMAL PROTEIN L20, MITOCHONDRIAL"/>
    <property type="match status" value="1"/>
</dbReference>
<dbReference type="EMBL" id="KE721216">
    <property type="protein sequence ID" value="ERF71385.1"/>
    <property type="molecule type" value="Genomic_DNA"/>
</dbReference>
<dbReference type="eggNOG" id="ENOG502S0A4">
    <property type="taxonomic scope" value="Eukaryota"/>
</dbReference>
<dbReference type="InterPro" id="IPR024388">
    <property type="entry name" value="Ribosomal_mL58"/>
</dbReference>
<dbReference type="HOGENOM" id="CLU_089054_0_0_1"/>
<evidence type="ECO:0008006" key="4">
    <source>
        <dbReference type="Google" id="ProtNLM"/>
    </source>
</evidence>
<dbReference type="AlphaFoldDB" id="U1HM65"/>
<proteinExistence type="predicted"/>
<dbReference type="GO" id="GO:0003735">
    <property type="term" value="F:structural constituent of ribosome"/>
    <property type="evidence" value="ECO:0007669"/>
    <property type="project" value="TreeGrafter"/>
</dbReference>
<dbReference type="Proteomes" id="UP000019373">
    <property type="component" value="Unassembled WGS sequence"/>
</dbReference>
<reference evidence="3" key="1">
    <citation type="journal article" date="2014" name="BMC Genomics">
        <title>Genome characteristics reveal the impact of lichenization on lichen-forming fungus Endocarpon pusillum Hedwig (Verrucariales, Ascomycota).</title>
        <authorList>
            <person name="Wang Y.-Y."/>
            <person name="Liu B."/>
            <person name="Zhang X.-Y."/>
            <person name="Zhou Q.-M."/>
            <person name="Zhang T."/>
            <person name="Li H."/>
            <person name="Yu Y.-F."/>
            <person name="Zhang X.-L."/>
            <person name="Hao X.-Y."/>
            <person name="Wang M."/>
            <person name="Wang L."/>
            <person name="Wei J.-C."/>
        </authorList>
    </citation>
    <scope>NUCLEOTIDE SEQUENCE [LARGE SCALE GENOMIC DNA]</scope>
    <source>
        <strain evidence="3">Z07020 / HMAS-L-300199</strain>
    </source>
</reference>
<dbReference type="OMA" id="CSQFFVG"/>
<evidence type="ECO:0000313" key="2">
    <source>
        <dbReference type="EMBL" id="ERF71385.1"/>
    </source>
</evidence>
<dbReference type="OrthoDB" id="6021263at2759"/>
<evidence type="ECO:0000256" key="1">
    <source>
        <dbReference type="SAM" id="MobiDB-lite"/>
    </source>
</evidence>
<dbReference type="PANTHER" id="PTHR28266:SF1">
    <property type="entry name" value="LARGE RIBOSOMAL SUBUNIT PROTEIN ML58"/>
    <property type="match status" value="1"/>
</dbReference>